<evidence type="ECO:0000313" key="2">
    <source>
        <dbReference type="Proteomes" id="UP000799755"/>
    </source>
</evidence>
<accession>A0ACB6REF7</accession>
<proteinExistence type="predicted"/>
<dbReference type="Proteomes" id="UP000799755">
    <property type="component" value="Unassembled WGS sequence"/>
</dbReference>
<sequence length="336" mass="39493">MKLCHTLRFLKALRSTESFLPRFRSTPKRDEYGDPLFIERDVILGRKRHRNLPFLCPRGFQPFKEAPKHLCILRRPFHQSGFFGNPLEDKGRVETFYFAKPMTYWHEKMLRKVVLIRSIRKHEDEIESSRDPCGNSHKFFPYTLSLPQDVYRAKGRESVRSVEIVATFANHYDDELRSFKGSIPRQAETPALRSRGNAGPNSGYLLSTRYRIRDVISDIRIHSSTFGYCGQFWYQFDTEGPLDHVPQQAITRHQTKRYCRILMYWKFYPLYCLIWKPLACCRCPEKGYSRRNVPHITLLSSRLETSVFLSQLAFPPFRAAKLNSIPTHPHLVTCIV</sequence>
<protein>
    <submittedName>
        <fullName evidence="1">Uncharacterized protein</fullName>
    </submittedName>
</protein>
<dbReference type="EMBL" id="MU003492">
    <property type="protein sequence ID" value="KAF2477739.1"/>
    <property type="molecule type" value="Genomic_DNA"/>
</dbReference>
<comment type="caution">
    <text evidence="1">The sequence shown here is derived from an EMBL/GenBank/DDBJ whole genome shotgun (WGS) entry which is preliminary data.</text>
</comment>
<reference evidence="1" key="1">
    <citation type="journal article" date="2020" name="Stud. Mycol.">
        <title>101 Dothideomycetes genomes: a test case for predicting lifestyles and emergence of pathogens.</title>
        <authorList>
            <person name="Haridas S."/>
            <person name="Albert R."/>
            <person name="Binder M."/>
            <person name="Bloem J."/>
            <person name="Labutti K."/>
            <person name="Salamov A."/>
            <person name="Andreopoulos B."/>
            <person name="Baker S."/>
            <person name="Barry K."/>
            <person name="Bills G."/>
            <person name="Bluhm B."/>
            <person name="Cannon C."/>
            <person name="Castanera R."/>
            <person name="Culley D."/>
            <person name="Daum C."/>
            <person name="Ezra D."/>
            <person name="Gonzalez J."/>
            <person name="Henrissat B."/>
            <person name="Kuo A."/>
            <person name="Liang C."/>
            <person name="Lipzen A."/>
            <person name="Lutzoni F."/>
            <person name="Magnuson J."/>
            <person name="Mondo S."/>
            <person name="Nolan M."/>
            <person name="Ohm R."/>
            <person name="Pangilinan J."/>
            <person name="Park H.-J."/>
            <person name="Ramirez L."/>
            <person name="Alfaro M."/>
            <person name="Sun H."/>
            <person name="Tritt A."/>
            <person name="Yoshinaga Y."/>
            <person name="Zwiers L.-H."/>
            <person name="Turgeon B."/>
            <person name="Goodwin S."/>
            <person name="Spatafora J."/>
            <person name="Crous P."/>
            <person name="Grigoriev I."/>
        </authorList>
    </citation>
    <scope>NUCLEOTIDE SEQUENCE</scope>
    <source>
        <strain evidence="1">ATCC 200398</strain>
    </source>
</reference>
<name>A0ACB6REF7_9PLEO</name>
<organism evidence="1 2">
    <name type="scientific">Lindgomyces ingoldianus</name>
    <dbReference type="NCBI Taxonomy" id="673940"/>
    <lineage>
        <taxon>Eukaryota</taxon>
        <taxon>Fungi</taxon>
        <taxon>Dikarya</taxon>
        <taxon>Ascomycota</taxon>
        <taxon>Pezizomycotina</taxon>
        <taxon>Dothideomycetes</taxon>
        <taxon>Pleosporomycetidae</taxon>
        <taxon>Pleosporales</taxon>
        <taxon>Lindgomycetaceae</taxon>
        <taxon>Lindgomyces</taxon>
    </lineage>
</organism>
<gene>
    <name evidence="1" type="ORF">BDR25DRAFT_348056</name>
</gene>
<evidence type="ECO:0000313" key="1">
    <source>
        <dbReference type="EMBL" id="KAF2477739.1"/>
    </source>
</evidence>
<keyword evidence="2" id="KW-1185">Reference proteome</keyword>